<dbReference type="Pfam" id="PF01169">
    <property type="entry name" value="GDT1"/>
    <property type="match status" value="2"/>
</dbReference>
<feature type="transmembrane region" description="Helical" evidence="6">
    <location>
        <begin position="38"/>
        <end position="60"/>
    </location>
</feature>
<dbReference type="InterPro" id="IPR001727">
    <property type="entry name" value="GDT1-like"/>
</dbReference>
<dbReference type="RefSeq" id="WP_109272369.1">
    <property type="nucleotide sequence ID" value="NZ_QFFF01000002.1"/>
</dbReference>
<feature type="transmembrane region" description="Helical" evidence="6">
    <location>
        <begin position="164"/>
        <end position="184"/>
    </location>
</feature>
<dbReference type="AlphaFoldDB" id="A0A2U2IZ14"/>
<dbReference type="GO" id="GO:0046873">
    <property type="term" value="F:metal ion transmembrane transporter activity"/>
    <property type="evidence" value="ECO:0007669"/>
    <property type="project" value="InterPro"/>
</dbReference>
<sequence>MDVLLATFLAAALAETGDKTQLLVMALAARYGRTGPILLGLALAALAGSLAAAFAGAWLHDLVTPRATALLVALALAFAGVSGLIGGQRPEVGFHWKTGALITAAASIFIVELGDKTQLLTAALAAQFDSLFFAAAGATAGMVAANVPAALLADRLATAPLRQARVGIAVLFLVASFVVAVISLELI</sequence>
<evidence type="ECO:0000256" key="4">
    <source>
        <dbReference type="ARBA" id="ARBA00022989"/>
    </source>
</evidence>
<accession>A0A2U2IZ14</accession>
<comment type="similarity">
    <text evidence="2 6">Belongs to the GDT1 family.</text>
</comment>
<dbReference type="Proteomes" id="UP000245916">
    <property type="component" value="Unassembled WGS sequence"/>
</dbReference>
<dbReference type="EMBL" id="QFFF01000002">
    <property type="protein sequence ID" value="PWG01307.1"/>
    <property type="molecule type" value="Genomic_DNA"/>
</dbReference>
<evidence type="ECO:0000256" key="3">
    <source>
        <dbReference type="ARBA" id="ARBA00022692"/>
    </source>
</evidence>
<evidence type="ECO:0000256" key="2">
    <source>
        <dbReference type="ARBA" id="ARBA00009190"/>
    </source>
</evidence>
<proteinExistence type="inferred from homology"/>
<evidence type="ECO:0000256" key="5">
    <source>
        <dbReference type="ARBA" id="ARBA00023136"/>
    </source>
</evidence>
<evidence type="ECO:0000256" key="6">
    <source>
        <dbReference type="RuleBase" id="RU365102"/>
    </source>
</evidence>
<feature type="transmembrane region" description="Helical" evidence="6">
    <location>
        <begin position="131"/>
        <end position="152"/>
    </location>
</feature>
<reference evidence="7 8" key="1">
    <citation type="submission" date="2018-05" db="EMBL/GenBank/DDBJ databases">
        <title>Genome of Sphingosinicella humi QZX222.</title>
        <authorList>
            <person name="Qiao Z."/>
            <person name="Wang G."/>
        </authorList>
    </citation>
    <scope>NUCLEOTIDE SEQUENCE [LARGE SCALE GENOMIC DNA]</scope>
    <source>
        <strain evidence="7 8">QZX222</strain>
    </source>
</reference>
<comment type="caution">
    <text evidence="7">The sequence shown here is derived from an EMBL/GenBank/DDBJ whole genome shotgun (WGS) entry which is preliminary data.</text>
</comment>
<dbReference type="OrthoDB" id="7585760at2"/>
<dbReference type="GO" id="GO:0016020">
    <property type="term" value="C:membrane"/>
    <property type="evidence" value="ECO:0007669"/>
    <property type="project" value="UniProtKB-SubCell"/>
</dbReference>
<keyword evidence="8" id="KW-1185">Reference proteome</keyword>
<keyword evidence="4 6" id="KW-1133">Transmembrane helix</keyword>
<keyword evidence="5 6" id="KW-0472">Membrane</keyword>
<evidence type="ECO:0000313" key="7">
    <source>
        <dbReference type="EMBL" id="PWG01307.1"/>
    </source>
</evidence>
<feature type="transmembrane region" description="Helical" evidence="6">
    <location>
        <begin position="93"/>
        <end position="111"/>
    </location>
</feature>
<comment type="subcellular location">
    <subcellularLocation>
        <location evidence="1 6">Membrane</location>
        <topology evidence="1 6">Multi-pass membrane protein</topology>
    </subcellularLocation>
</comment>
<organism evidence="7 8">
    <name type="scientific">Allosphingosinicella humi</name>
    <dbReference type="NCBI Taxonomy" id="2068657"/>
    <lineage>
        <taxon>Bacteria</taxon>
        <taxon>Pseudomonadati</taxon>
        <taxon>Pseudomonadota</taxon>
        <taxon>Alphaproteobacteria</taxon>
        <taxon>Sphingomonadales</taxon>
        <taxon>Sphingomonadaceae</taxon>
        <taxon>Allosphingosinicella</taxon>
    </lineage>
</organism>
<name>A0A2U2IZ14_9SPHN</name>
<gene>
    <name evidence="7" type="ORF">DF286_14365</name>
</gene>
<evidence type="ECO:0000313" key="8">
    <source>
        <dbReference type="Proteomes" id="UP000245916"/>
    </source>
</evidence>
<keyword evidence="3 6" id="KW-0812">Transmembrane</keyword>
<feature type="transmembrane region" description="Helical" evidence="6">
    <location>
        <begin position="67"/>
        <end position="87"/>
    </location>
</feature>
<evidence type="ECO:0000256" key="1">
    <source>
        <dbReference type="ARBA" id="ARBA00004141"/>
    </source>
</evidence>
<protein>
    <recommendedName>
        <fullName evidence="6">GDT1 family protein</fullName>
    </recommendedName>
</protein>